<dbReference type="OrthoDB" id="7843639at2"/>
<dbReference type="InterPro" id="IPR055348">
    <property type="entry name" value="DctQ"/>
</dbReference>
<dbReference type="InterPro" id="IPR007387">
    <property type="entry name" value="TRAP_DctQ"/>
</dbReference>
<gene>
    <name evidence="11" type="ORF">SAMN04488138_10957</name>
</gene>
<dbReference type="PANTHER" id="PTHR35011:SF2">
    <property type="entry name" value="2,3-DIKETO-L-GULONATE TRAP TRANSPORTER SMALL PERMEASE PROTEIN YIAM"/>
    <property type="match status" value="1"/>
</dbReference>
<sequence>MIGKFLEQFCRGLRVVIALLTMALAIPVAAQVLARYTGVIPVYLWTEELATFIFVWVVMIGSMIAVWDGTHFAVLVLPDATSPLGTLIQNGFVLVLLIAFGIMFAWYGVAYAKFGALQHSVMMNANMFVTHVSVPIAGAVWAIFASYRLTQVIANFRNARSAAV</sequence>
<keyword evidence="5 9" id="KW-0812">Transmembrane</keyword>
<evidence type="ECO:0000256" key="1">
    <source>
        <dbReference type="ARBA" id="ARBA00004429"/>
    </source>
</evidence>
<evidence type="ECO:0000256" key="8">
    <source>
        <dbReference type="ARBA" id="ARBA00038436"/>
    </source>
</evidence>
<keyword evidence="3" id="KW-1003">Cell membrane</keyword>
<dbReference type="STRING" id="576117.SAMN04488138_10957"/>
<dbReference type="AlphaFoldDB" id="A0A1I3TTC8"/>
<evidence type="ECO:0000256" key="9">
    <source>
        <dbReference type="RuleBase" id="RU369079"/>
    </source>
</evidence>
<evidence type="ECO:0000313" key="12">
    <source>
        <dbReference type="Proteomes" id="UP000183299"/>
    </source>
</evidence>
<dbReference type="Proteomes" id="UP000183299">
    <property type="component" value="Unassembled WGS sequence"/>
</dbReference>
<keyword evidence="12" id="KW-1185">Reference proteome</keyword>
<feature type="domain" description="Tripartite ATP-independent periplasmic transporters DctQ component" evidence="10">
    <location>
        <begin position="25"/>
        <end position="153"/>
    </location>
</feature>
<dbReference type="GeneID" id="98665606"/>
<keyword evidence="6 9" id="KW-1133">Transmembrane helix</keyword>
<comment type="subcellular location">
    <subcellularLocation>
        <location evidence="1 9">Cell inner membrane</location>
        <topology evidence="1 9">Multi-pass membrane protein</topology>
    </subcellularLocation>
</comment>
<evidence type="ECO:0000256" key="2">
    <source>
        <dbReference type="ARBA" id="ARBA00022448"/>
    </source>
</evidence>
<evidence type="ECO:0000256" key="5">
    <source>
        <dbReference type="ARBA" id="ARBA00022692"/>
    </source>
</evidence>
<comment type="similarity">
    <text evidence="8 9">Belongs to the TRAP transporter small permease family.</text>
</comment>
<comment type="subunit">
    <text evidence="9">The complex comprises the extracytoplasmic solute receptor protein and the two transmembrane proteins.</text>
</comment>
<dbReference type="RefSeq" id="WP_066601035.1">
    <property type="nucleotide sequence ID" value="NZ_FORY01000009.1"/>
</dbReference>
<dbReference type="PANTHER" id="PTHR35011">
    <property type="entry name" value="2,3-DIKETO-L-GULONATE TRAP TRANSPORTER SMALL PERMEASE PROTEIN YIAM"/>
    <property type="match status" value="1"/>
</dbReference>
<feature type="transmembrane region" description="Helical" evidence="9">
    <location>
        <begin position="12"/>
        <end position="33"/>
    </location>
</feature>
<feature type="transmembrane region" description="Helical" evidence="9">
    <location>
        <begin position="87"/>
        <end position="108"/>
    </location>
</feature>
<evidence type="ECO:0000256" key="7">
    <source>
        <dbReference type="ARBA" id="ARBA00023136"/>
    </source>
</evidence>
<evidence type="ECO:0000313" key="11">
    <source>
        <dbReference type="EMBL" id="SFJ73743.1"/>
    </source>
</evidence>
<dbReference type="GO" id="GO:0022857">
    <property type="term" value="F:transmembrane transporter activity"/>
    <property type="evidence" value="ECO:0007669"/>
    <property type="project" value="UniProtKB-UniRule"/>
</dbReference>
<evidence type="ECO:0000256" key="4">
    <source>
        <dbReference type="ARBA" id="ARBA00022519"/>
    </source>
</evidence>
<dbReference type="GO" id="GO:0005886">
    <property type="term" value="C:plasma membrane"/>
    <property type="evidence" value="ECO:0007669"/>
    <property type="project" value="UniProtKB-SubCell"/>
</dbReference>
<reference evidence="11 12" key="1">
    <citation type="submission" date="2016-10" db="EMBL/GenBank/DDBJ databases">
        <authorList>
            <person name="de Groot N.N."/>
        </authorList>
    </citation>
    <scope>NUCLEOTIDE SEQUENCE [LARGE SCALE GENOMIC DNA]</scope>
    <source>
        <strain evidence="11 12">CGMCC 1.8891</strain>
    </source>
</reference>
<protein>
    <recommendedName>
        <fullName evidence="9">TRAP transporter small permease protein</fullName>
    </recommendedName>
</protein>
<accession>A0A1I3TTC8</accession>
<keyword evidence="4 9" id="KW-0997">Cell inner membrane</keyword>
<evidence type="ECO:0000259" key="10">
    <source>
        <dbReference type="Pfam" id="PF04290"/>
    </source>
</evidence>
<feature type="transmembrane region" description="Helical" evidence="9">
    <location>
        <begin position="128"/>
        <end position="147"/>
    </location>
</feature>
<dbReference type="EMBL" id="FORY01000009">
    <property type="protein sequence ID" value="SFJ73743.1"/>
    <property type="molecule type" value="Genomic_DNA"/>
</dbReference>
<comment type="function">
    <text evidence="9">Part of the tripartite ATP-independent periplasmic (TRAP) transport system.</text>
</comment>
<evidence type="ECO:0000256" key="3">
    <source>
        <dbReference type="ARBA" id="ARBA00022475"/>
    </source>
</evidence>
<dbReference type="Pfam" id="PF04290">
    <property type="entry name" value="DctQ"/>
    <property type="match status" value="1"/>
</dbReference>
<feature type="transmembrane region" description="Helical" evidence="9">
    <location>
        <begin position="53"/>
        <end position="75"/>
    </location>
</feature>
<keyword evidence="7 9" id="KW-0472">Membrane</keyword>
<organism evidence="11 12">
    <name type="scientific">Celeribacter halophilus</name>
    <dbReference type="NCBI Taxonomy" id="576117"/>
    <lineage>
        <taxon>Bacteria</taxon>
        <taxon>Pseudomonadati</taxon>
        <taxon>Pseudomonadota</taxon>
        <taxon>Alphaproteobacteria</taxon>
        <taxon>Rhodobacterales</taxon>
        <taxon>Roseobacteraceae</taxon>
        <taxon>Celeribacter</taxon>
    </lineage>
</organism>
<evidence type="ECO:0000256" key="6">
    <source>
        <dbReference type="ARBA" id="ARBA00022989"/>
    </source>
</evidence>
<name>A0A1I3TTC8_9RHOB</name>
<proteinExistence type="inferred from homology"/>
<keyword evidence="2 9" id="KW-0813">Transport</keyword>
<dbReference type="GO" id="GO:0015740">
    <property type="term" value="P:C4-dicarboxylate transport"/>
    <property type="evidence" value="ECO:0007669"/>
    <property type="project" value="TreeGrafter"/>
</dbReference>